<dbReference type="EMBL" id="OU892277">
    <property type="protein sequence ID" value="CAG9760402.1"/>
    <property type="molecule type" value="Genomic_DNA"/>
</dbReference>
<reference evidence="5" key="1">
    <citation type="submission" date="2022-01" db="EMBL/GenBank/DDBJ databases">
        <authorList>
            <person name="King R."/>
        </authorList>
    </citation>
    <scope>NUCLEOTIDE SEQUENCE</scope>
</reference>
<dbReference type="GO" id="GO:0044611">
    <property type="term" value="C:nuclear pore inner ring"/>
    <property type="evidence" value="ECO:0007669"/>
    <property type="project" value="TreeGrafter"/>
</dbReference>
<organism evidence="5 6">
    <name type="scientific">Ceutorhynchus assimilis</name>
    <name type="common">cabbage seed weevil</name>
    <dbReference type="NCBI Taxonomy" id="467358"/>
    <lineage>
        <taxon>Eukaryota</taxon>
        <taxon>Metazoa</taxon>
        <taxon>Ecdysozoa</taxon>
        <taxon>Arthropoda</taxon>
        <taxon>Hexapoda</taxon>
        <taxon>Insecta</taxon>
        <taxon>Pterygota</taxon>
        <taxon>Neoptera</taxon>
        <taxon>Endopterygota</taxon>
        <taxon>Coleoptera</taxon>
        <taxon>Polyphaga</taxon>
        <taxon>Cucujiformia</taxon>
        <taxon>Curculionidae</taxon>
        <taxon>Ceutorhynchinae</taxon>
        <taxon>Ceutorhynchus</taxon>
    </lineage>
</organism>
<evidence type="ECO:0000256" key="2">
    <source>
        <dbReference type="ARBA" id="ARBA00005892"/>
    </source>
</evidence>
<evidence type="ECO:0000256" key="3">
    <source>
        <dbReference type="ARBA" id="ARBA00022448"/>
    </source>
</evidence>
<evidence type="ECO:0000256" key="1">
    <source>
        <dbReference type="ARBA" id="ARBA00004123"/>
    </source>
</evidence>
<evidence type="ECO:0000256" key="4">
    <source>
        <dbReference type="ARBA" id="ARBA00023242"/>
    </source>
</evidence>
<protein>
    <recommendedName>
        <fullName evidence="7">Nuclear pore complex protein Nup205</fullName>
    </recommendedName>
</protein>
<comment type="similarity">
    <text evidence="2">Belongs to the NUP186/NUP192/NUP205 family.</text>
</comment>
<name>A0A9N9QIV0_9CUCU</name>
<dbReference type="PANTHER" id="PTHR31344">
    <property type="entry name" value="NUCLEAR PORE COMPLEX PROTEIN NUP205"/>
    <property type="match status" value="1"/>
</dbReference>
<dbReference type="InterPro" id="IPR021827">
    <property type="entry name" value="Nup186/Nup192/Nup205"/>
</dbReference>
<comment type="subcellular location">
    <subcellularLocation>
        <location evidence="1">Nucleus</location>
    </subcellularLocation>
</comment>
<dbReference type="Proteomes" id="UP001152799">
    <property type="component" value="Chromosome 1"/>
</dbReference>
<dbReference type="GO" id="GO:0006999">
    <property type="term" value="P:nuclear pore organization"/>
    <property type="evidence" value="ECO:0007669"/>
    <property type="project" value="TreeGrafter"/>
</dbReference>
<evidence type="ECO:0008006" key="7">
    <source>
        <dbReference type="Google" id="ProtNLM"/>
    </source>
</evidence>
<evidence type="ECO:0000313" key="6">
    <source>
        <dbReference type="Proteomes" id="UP001152799"/>
    </source>
</evidence>
<keyword evidence="3" id="KW-0813">Transport</keyword>
<proteinExistence type="inferred from homology"/>
<keyword evidence="6" id="KW-1185">Reference proteome</keyword>
<dbReference type="GO" id="GO:0017056">
    <property type="term" value="F:structural constituent of nuclear pore"/>
    <property type="evidence" value="ECO:0007669"/>
    <property type="project" value="TreeGrafter"/>
</dbReference>
<accession>A0A9N9QIV0</accession>
<dbReference type="Pfam" id="PF11894">
    <property type="entry name" value="Nup192"/>
    <property type="match status" value="2"/>
</dbReference>
<sequence length="1858" mass="211686">MDPSPSNEGWNSYKELKTMVWKYLNQKPDSNLPFMDFENVLCKYKEDFFALLEYPPKNAKKREDLEKRMTDAVNVRGLGEQVLSTQIYEEAILLSDLFDLDEFIALDLLCNAQISSPSYPGESRGLIAILLYYEGRKSLVTTLLYLVQARNGNLWSVCDQPDITRLVTEYTDQLMDAGLFNKIFHLLRTLDFSTEIEKLQENKALGGPKHRDQVVNVFNSIRYTLADVVFSWAAQSGLPKEVTFELLCYLREIKLEQKSSGIMDEVTLLLQLSFLAALDLSLFIPKEGEKVAMTSPILSDESFIPRIAFEFLTPRHWGCAGIHALCGLGIAVCLAYIRMTPQSSTYQEFIDQEDDIVDSAIEHDVFGFIDNVLLENQRLYKEPFLYNTLHNFLTDFIIFMFPKVKELRMKSNEVSRTLLLYTREGLQPPDNLPRHFESLLLSIGKFYSKNKFGENYNLVWWNPMEIYLDRNKKNKSLPSNKSVTLFKFIKMAGDNLPSTLFVPFLTMLNGLSSSKETAKFCFDMLKQAGVHFPGTISWDHFFQCFSQYYIKLKHDSPAQMDTVYRIKPIHKSVNPEELEGLLAVLSLLRTIASQDDDLRATFSKHPNWASLPILLGLVSCHIPLTLKADILKTLSIFSKSLETAKEMWDNLEASQILVTVPTTSLYAPRGIETELDEVESKMGEYPLTKAILELLNTLISYGIPKILGAGTRKPGFDPYLSFILNSVFLKYNYRGYKTGLEKWDVARMCLKLFVTMLKQYDPQASDFPSTTRRDNLDSPPGYHLSVQLNNKSETLQAILDIIDEGIGFFETYVSMPFHGREMVEECTLLCLHILSRSLALQVKFFHILSTTSANIILTGVNKLLLSLNRKSGKPDHCLNIAEYVSYQLYLPNHSHCAVKIIRQLTSNVGLHSQLMVILSCSEKKQKIRNGFVQCLDVYHDDQQDITKTEILKLLKQCLPYKAPNLTHFLMGFDVEHGVSTTEFQYPGVMDFPRTCFHSILSILDTNISKASESVNEDLLESAYHFLYLLAANPKTSGPVLSFVRNDKQFFPLHLKNCRQPEDMNPTRLYQISWLLKTLAIELKVTSTLKQVSYIKELTTFLANMPATDENEKRDNFFLNQNLPFELKDLGGIPSPIGASPSGGTPKARKLHAYKMKKNVDALERARTSIIEYADAWKQVVGVLVSFVPIEILGLSDQQVFSTTILVNVLRKVTENELLPEVDRLLSGCVLLIMDNIKRHYLKDKKFVNVLSHNVGSPKKILESLIFWIMNSKASNVALRINIYAALVALLEFGSMQRDKEALGSDSFYLSPLDRLKHSFEPKGRLLNLHPKDFDHLGENLLEVISLDCIGGHEVCKILAMSSFTSLMSQTGNFIWLFFFSGRGYLKHIIQSIADSDLELLRHLDPATEDIKALYVYMGRILLLIRFAGNKYGSELILEHDLLAALSEMKVYERHPEVCKQFAVDDTVDDPLECLSEKYLQIFIPVLHICNAILTSLGTENQSAVIQILNFLIIRLDVVEFILRSGDTDLSLSHLKELSLLTFVIARTANNDFVNIIENPIFVADNKSQLYRIQRLMLNLIPKFILSEDTVRRLLANTNEIEGNKFQSSERLLHSMQIASNLLWYVHNCIANNDIEHGGVGALFHPSLPDPILHSSLHSKSTGGSFHNRSNRGLSEEKISLGWIIEHLIDTVTYQRRERATFHSIKRKIMEIPNMSSGELGEYIGDHMNLLDHQIKQERAHKVLREGLRKKTREMEHCAFIIENSVYIIWIHLHHFMEHATPRARHSLISNLDGTTSTSANLSLETSAENITSLKQRLVSVFSDSFSKQLLETNQGQSITDQEFLKVLIHQIKTLLQFA</sequence>
<dbReference type="OrthoDB" id="2019644at2759"/>
<keyword evidence="4" id="KW-0539">Nucleus</keyword>
<dbReference type="PANTHER" id="PTHR31344:SF0">
    <property type="entry name" value="NUCLEAR PORE COMPLEX PROTEIN NUP205"/>
    <property type="match status" value="1"/>
</dbReference>
<evidence type="ECO:0000313" key="5">
    <source>
        <dbReference type="EMBL" id="CAG9760402.1"/>
    </source>
</evidence>
<gene>
    <name evidence="5" type="ORF">CEUTPL_LOCUS1134</name>
</gene>